<sequence length="302" mass="34551">MILDKIFKPEYFYQPKIALQRILPFRPTSAAEFVDKRLPWGMQIRVRPQEEHGKILTTLGIVDLAVTETLWRLTKPGELVIDVGANIGYMTSVLAARVSSISGGCVWAFEAHPEIFSELKHNVNQWQEQLKRNVQFCIKNVAISEQEGKVQLQIPDSFTTNRGLASVVTTDEVTDKSIILESCSLDSLFPETEQIGVMKLDVEGHELQVLKGAKKLLQQQRIRDCVFEEHNEYPTPITTLFESMGYRVFRIHRNFAKPVILPPNSELARTNWQPTSFLATKNPERVISYFQKPGWQVLIKNK</sequence>
<dbReference type="Proteomes" id="UP001057561">
    <property type="component" value="Chromosome"/>
</dbReference>
<evidence type="ECO:0000313" key="3">
    <source>
        <dbReference type="Proteomes" id="UP001057561"/>
    </source>
</evidence>
<reference evidence="2" key="1">
    <citation type="submission" date="2022-06" db="EMBL/GenBank/DDBJ databases">
        <title>Nostosin G and Spiroidesin B from the Cyanobacterium Dolichospermum sp. NIES-1697.</title>
        <authorList>
            <person name="Phan C.-S."/>
            <person name="Mehjabin J.J."/>
            <person name="Anas A.R.J."/>
            <person name="Hayasaka M."/>
            <person name="Onoki R."/>
            <person name="Wang J."/>
            <person name="Umezawa T."/>
            <person name="Washio K."/>
            <person name="Morikawa M."/>
            <person name="Okino T."/>
        </authorList>
    </citation>
    <scope>NUCLEOTIDE SEQUENCE</scope>
    <source>
        <strain evidence="2">NIES-1697</strain>
    </source>
</reference>
<dbReference type="Pfam" id="PF05050">
    <property type="entry name" value="Methyltransf_21"/>
    <property type="match status" value="1"/>
</dbReference>
<dbReference type="SUPFAM" id="SSF53335">
    <property type="entry name" value="S-adenosyl-L-methionine-dependent methyltransferases"/>
    <property type="match status" value="1"/>
</dbReference>
<protein>
    <submittedName>
        <fullName evidence="2">FkbM family methyltransferase</fullName>
    </submittedName>
</protein>
<dbReference type="PANTHER" id="PTHR34203">
    <property type="entry name" value="METHYLTRANSFERASE, FKBM FAMILY PROTEIN"/>
    <property type="match status" value="1"/>
</dbReference>
<dbReference type="NCBIfam" id="TIGR01444">
    <property type="entry name" value="fkbM_fam"/>
    <property type="match status" value="1"/>
</dbReference>
<gene>
    <name evidence="2" type="ORF">NG743_03910</name>
</gene>
<dbReference type="InterPro" id="IPR052514">
    <property type="entry name" value="SAM-dependent_MTase"/>
</dbReference>
<accession>A0ABY5LW15</accession>
<dbReference type="GO" id="GO:0008168">
    <property type="term" value="F:methyltransferase activity"/>
    <property type="evidence" value="ECO:0007669"/>
    <property type="project" value="UniProtKB-KW"/>
</dbReference>
<organism evidence="2 3">
    <name type="scientific">Dolichospermum heterosporum TAC447</name>
    <dbReference type="NCBI Taxonomy" id="747523"/>
    <lineage>
        <taxon>Bacteria</taxon>
        <taxon>Bacillati</taxon>
        <taxon>Cyanobacteriota</taxon>
        <taxon>Cyanophyceae</taxon>
        <taxon>Nostocales</taxon>
        <taxon>Aphanizomenonaceae</taxon>
        <taxon>Dolichospermum</taxon>
        <taxon>Dolichospermum heterosporum</taxon>
    </lineage>
</organism>
<evidence type="ECO:0000259" key="1">
    <source>
        <dbReference type="Pfam" id="PF05050"/>
    </source>
</evidence>
<dbReference type="Gene3D" id="3.40.50.150">
    <property type="entry name" value="Vaccinia Virus protein VP39"/>
    <property type="match status" value="1"/>
</dbReference>
<dbReference type="PANTHER" id="PTHR34203:SF15">
    <property type="entry name" value="SLL1173 PROTEIN"/>
    <property type="match status" value="1"/>
</dbReference>
<dbReference type="InterPro" id="IPR029063">
    <property type="entry name" value="SAM-dependent_MTases_sf"/>
</dbReference>
<dbReference type="InterPro" id="IPR006342">
    <property type="entry name" value="FkbM_mtfrase"/>
</dbReference>
<keyword evidence="2" id="KW-0808">Transferase</keyword>
<dbReference type="RefSeq" id="WP_193962855.1">
    <property type="nucleotide sequence ID" value="NZ_CP099464.1"/>
</dbReference>
<dbReference type="GO" id="GO:0032259">
    <property type="term" value="P:methylation"/>
    <property type="evidence" value="ECO:0007669"/>
    <property type="project" value="UniProtKB-KW"/>
</dbReference>
<dbReference type="EMBL" id="CP099464">
    <property type="protein sequence ID" value="UUO16203.1"/>
    <property type="molecule type" value="Genomic_DNA"/>
</dbReference>
<evidence type="ECO:0000313" key="2">
    <source>
        <dbReference type="EMBL" id="UUO16203.1"/>
    </source>
</evidence>
<proteinExistence type="predicted"/>
<keyword evidence="2" id="KW-0489">Methyltransferase</keyword>
<feature type="domain" description="Methyltransferase FkbM" evidence="1">
    <location>
        <begin position="82"/>
        <end position="248"/>
    </location>
</feature>
<keyword evidence="3" id="KW-1185">Reference proteome</keyword>
<name>A0ABY5LW15_9CYAN</name>